<name>A0ABP7T800_9BACT</name>
<protein>
    <recommendedName>
        <fullName evidence="4">DUF4468 domain-containing protein</fullName>
    </recommendedName>
</protein>
<reference evidence="3" key="1">
    <citation type="journal article" date="2019" name="Int. J. Syst. Evol. Microbiol.">
        <title>The Global Catalogue of Microorganisms (GCM) 10K type strain sequencing project: providing services to taxonomists for standard genome sequencing and annotation.</title>
        <authorList>
            <consortium name="The Broad Institute Genomics Platform"/>
            <consortium name="The Broad Institute Genome Sequencing Center for Infectious Disease"/>
            <person name="Wu L."/>
            <person name="Ma J."/>
        </authorList>
    </citation>
    <scope>NUCLEOTIDE SEQUENCE [LARGE SCALE GENOMIC DNA]</scope>
    <source>
        <strain evidence="3">JCM 17225</strain>
    </source>
</reference>
<dbReference type="Proteomes" id="UP001501469">
    <property type="component" value="Unassembled WGS sequence"/>
</dbReference>
<evidence type="ECO:0000256" key="1">
    <source>
        <dbReference type="SAM" id="SignalP"/>
    </source>
</evidence>
<dbReference type="EMBL" id="BAABDK010000001">
    <property type="protein sequence ID" value="GAA4022392.1"/>
    <property type="molecule type" value="Genomic_DNA"/>
</dbReference>
<gene>
    <name evidence="2" type="ORF">GCM10022409_02650</name>
</gene>
<comment type="caution">
    <text evidence="2">The sequence shown here is derived from an EMBL/GenBank/DDBJ whole genome shotgun (WGS) entry which is preliminary data.</text>
</comment>
<evidence type="ECO:0000313" key="3">
    <source>
        <dbReference type="Proteomes" id="UP001501469"/>
    </source>
</evidence>
<feature type="chain" id="PRO_5045276921" description="DUF4468 domain-containing protein" evidence="1">
    <location>
        <begin position="35"/>
        <end position="213"/>
    </location>
</feature>
<organism evidence="2 3">
    <name type="scientific">Hymenobacter glaciei</name>
    <dbReference type="NCBI Taxonomy" id="877209"/>
    <lineage>
        <taxon>Bacteria</taxon>
        <taxon>Pseudomonadati</taxon>
        <taxon>Bacteroidota</taxon>
        <taxon>Cytophagia</taxon>
        <taxon>Cytophagales</taxon>
        <taxon>Hymenobacteraceae</taxon>
        <taxon>Hymenobacter</taxon>
    </lineage>
</organism>
<sequence length="213" mass="24601">MWLGVVIYQSRFGSSMKKLLLLLAATLSFFDAQADYEPTLLSELIETSDLIFYGEIVAIQKSTVTAKSVQRIKGVNPNSEVAIDKFENWTCATRFAPYKVGQKAFFFLKKRKSANHYFALGAANEGEIPAFNQKVYYQNQYLSIDKNPRLFKVYGGAVRGYVYDKNQFIEALKYYMKYRVENRADIIHHQARIDTIHNPVLLRIFAELQPPRF</sequence>
<proteinExistence type="predicted"/>
<keyword evidence="1" id="KW-0732">Signal</keyword>
<keyword evidence="3" id="KW-1185">Reference proteome</keyword>
<evidence type="ECO:0008006" key="4">
    <source>
        <dbReference type="Google" id="ProtNLM"/>
    </source>
</evidence>
<feature type="signal peptide" evidence="1">
    <location>
        <begin position="1"/>
        <end position="34"/>
    </location>
</feature>
<accession>A0ABP7T800</accession>
<evidence type="ECO:0000313" key="2">
    <source>
        <dbReference type="EMBL" id="GAA4022392.1"/>
    </source>
</evidence>